<feature type="transmembrane region" description="Helical" evidence="1">
    <location>
        <begin position="6"/>
        <end position="32"/>
    </location>
</feature>
<keyword evidence="1" id="KW-1133">Transmembrane helix</keyword>
<evidence type="ECO:0000256" key="1">
    <source>
        <dbReference type="SAM" id="Phobius"/>
    </source>
</evidence>
<protein>
    <submittedName>
        <fullName evidence="2">Voltage-dependent N-type calcium channel subunit alpha-1B</fullName>
    </submittedName>
</protein>
<keyword evidence="1" id="KW-0472">Membrane</keyword>
<keyword evidence="3" id="KW-1185">Reference proteome</keyword>
<dbReference type="EMBL" id="JAUIZM010000007">
    <property type="protein sequence ID" value="KAK1373693.1"/>
    <property type="molecule type" value="Genomic_DNA"/>
</dbReference>
<dbReference type="InterPro" id="IPR045884">
    <property type="entry name" value="At5g59350-like"/>
</dbReference>
<gene>
    <name evidence="2" type="ORF">POM88_029886</name>
</gene>
<dbReference type="PANTHER" id="PTHR34054:SF6">
    <property type="entry name" value="TRANSMEMBRANE PROTEIN"/>
    <property type="match status" value="1"/>
</dbReference>
<proteinExistence type="predicted"/>
<comment type="caution">
    <text evidence="2">The sequence shown here is derived from an EMBL/GenBank/DDBJ whole genome shotgun (WGS) entry which is preliminary data.</text>
</comment>
<dbReference type="Proteomes" id="UP001237642">
    <property type="component" value="Unassembled WGS sequence"/>
</dbReference>
<name>A0AAD8HWN5_9APIA</name>
<dbReference type="AlphaFoldDB" id="A0AAD8HWN5"/>
<sequence>MVFFYVLVISLSFLFGVLLVGLVAKLCYLLWWKNHSSSAKVRNLQEHTDVVSGHEPDLEAGGNDEKNLQELNNCCGESVDIELMRLHNINGPPRFLFTIKEETEEDLESKCLNDFLASTDLTPLDSLSLKVESLDHSRNVHDFNHSFELSVDEEISKLRSSPPSKRNGCDS</sequence>
<evidence type="ECO:0000313" key="3">
    <source>
        <dbReference type="Proteomes" id="UP001237642"/>
    </source>
</evidence>
<reference evidence="2" key="2">
    <citation type="submission" date="2023-05" db="EMBL/GenBank/DDBJ databases">
        <authorList>
            <person name="Schelkunov M.I."/>
        </authorList>
    </citation>
    <scope>NUCLEOTIDE SEQUENCE</scope>
    <source>
        <strain evidence="2">Hsosn_3</strain>
        <tissue evidence="2">Leaf</tissue>
    </source>
</reference>
<evidence type="ECO:0000313" key="2">
    <source>
        <dbReference type="EMBL" id="KAK1373693.1"/>
    </source>
</evidence>
<organism evidence="2 3">
    <name type="scientific">Heracleum sosnowskyi</name>
    <dbReference type="NCBI Taxonomy" id="360622"/>
    <lineage>
        <taxon>Eukaryota</taxon>
        <taxon>Viridiplantae</taxon>
        <taxon>Streptophyta</taxon>
        <taxon>Embryophyta</taxon>
        <taxon>Tracheophyta</taxon>
        <taxon>Spermatophyta</taxon>
        <taxon>Magnoliopsida</taxon>
        <taxon>eudicotyledons</taxon>
        <taxon>Gunneridae</taxon>
        <taxon>Pentapetalae</taxon>
        <taxon>asterids</taxon>
        <taxon>campanulids</taxon>
        <taxon>Apiales</taxon>
        <taxon>Apiaceae</taxon>
        <taxon>Apioideae</taxon>
        <taxon>apioid superclade</taxon>
        <taxon>Tordylieae</taxon>
        <taxon>Tordyliinae</taxon>
        <taxon>Heracleum</taxon>
    </lineage>
</organism>
<keyword evidence="1" id="KW-0812">Transmembrane</keyword>
<dbReference type="PANTHER" id="PTHR34054">
    <property type="entry name" value="EXPRESSED PROTEIN"/>
    <property type="match status" value="1"/>
</dbReference>
<reference evidence="2" key="1">
    <citation type="submission" date="2023-02" db="EMBL/GenBank/DDBJ databases">
        <title>Genome of toxic invasive species Heracleum sosnowskyi carries increased number of genes despite the absence of recent whole-genome duplications.</title>
        <authorList>
            <person name="Schelkunov M."/>
            <person name="Shtratnikova V."/>
            <person name="Makarenko M."/>
            <person name="Klepikova A."/>
            <person name="Omelchenko D."/>
            <person name="Novikova G."/>
            <person name="Obukhova E."/>
            <person name="Bogdanov V."/>
            <person name="Penin A."/>
            <person name="Logacheva M."/>
        </authorList>
    </citation>
    <scope>NUCLEOTIDE SEQUENCE</scope>
    <source>
        <strain evidence="2">Hsosn_3</strain>
        <tissue evidence="2">Leaf</tissue>
    </source>
</reference>
<accession>A0AAD8HWN5</accession>